<sequence length="379" mass="43382">MLNQKISQVKALFSTGQYPIFSAYADLLIQLFTNKKSNISEADIEILSIALGTGCHALFKDARSKNSDVDKIETIFYLFVKLKIEILTSIFTRGTELPVQSNPEVVKLLLSQHQNILDEIEALKQQERLEQELAQQKAQDELKAQTAALLKKNTEALQAHLANLVDFDDFEIHGVKKNSRVDKLLNQLRKKPITQEEMAWLSDVGFYNELIEQKNHIQLAHQHYQNWKQKNMPWELVNASAAYRKGGELKKIRKTLNEQYPFAHSGKDKKLKSALLTTFGGVCRDQEDFTRGIELGHEAHKVTPLNFRPCTLLGAIYLSTGEFDLGHEWYGKAKDRGFTQNAYDNDIKSVYFRASDEIKSRLKQNLIATGHKYDWLSKP</sequence>
<dbReference type="RefSeq" id="WP_208662076.1">
    <property type="nucleotide sequence ID" value="NZ_CP031775.2"/>
</dbReference>
<name>A0A5B8QW75_9GAMM</name>
<dbReference type="Gene3D" id="1.25.40.10">
    <property type="entry name" value="Tetratricopeptide repeat domain"/>
    <property type="match status" value="1"/>
</dbReference>
<dbReference type="InterPro" id="IPR011990">
    <property type="entry name" value="TPR-like_helical_dom_sf"/>
</dbReference>
<proteinExistence type="predicted"/>
<evidence type="ECO:0000256" key="1">
    <source>
        <dbReference type="SAM" id="Coils"/>
    </source>
</evidence>
<evidence type="ECO:0000313" key="2">
    <source>
        <dbReference type="EMBL" id="QDZ90322.1"/>
    </source>
</evidence>
<dbReference type="SUPFAM" id="SSF48452">
    <property type="entry name" value="TPR-like"/>
    <property type="match status" value="1"/>
</dbReference>
<dbReference type="KEGG" id="sdeo:D0436_07485"/>
<dbReference type="Proteomes" id="UP000321124">
    <property type="component" value="Chromosome"/>
</dbReference>
<evidence type="ECO:0000313" key="3">
    <source>
        <dbReference type="Proteomes" id="UP000321124"/>
    </source>
</evidence>
<organism evidence="2 3">
    <name type="scientific">Shewanella decolorationis</name>
    <dbReference type="NCBI Taxonomy" id="256839"/>
    <lineage>
        <taxon>Bacteria</taxon>
        <taxon>Pseudomonadati</taxon>
        <taxon>Pseudomonadota</taxon>
        <taxon>Gammaproteobacteria</taxon>
        <taxon>Alteromonadales</taxon>
        <taxon>Shewanellaceae</taxon>
        <taxon>Shewanella</taxon>
    </lineage>
</organism>
<protein>
    <submittedName>
        <fullName evidence="2">Uncharacterized protein</fullName>
    </submittedName>
</protein>
<dbReference type="EMBL" id="CP031775">
    <property type="protein sequence ID" value="QDZ90322.1"/>
    <property type="molecule type" value="Genomic_DNA"/>
</dbReference>
<accession>A0A5B8QW75</accession>
<keyword evidence="1" id="KW-0175">Coiled coil</keyword>
<gene>
    <name evidence="2" type="ORF">D0436_07485</name>
</gene>
<feature type="coiled-coil region" evidence="1">
    <location>
        <begin position="106"/>
        <end position="143"/>
    </location>
</feature>
<dbReference type="AlphaFoldDB" id="A0A5B8QW75"/>
<reference evidence="2 3" key="1">
    <citation type="journal article" date="2019" name="Ecotoxicol. Environ. Saf.">
        <title>Microbial characterization of heavy metal resistant bacterial strains isolated from an electroplating wastewater treatment plant.</title>
        <authorList>
            <person name="Cai X."/>
            <person name="Zheng X."/>
            <person name="Zhang D."/>
            <person name="Iqbal W."/>
            <person name="Liu C."/>
            <person name="Yang B."/>
            <person name="Zhao X."/>
            <person name="Lu X."/>
            <person name="Mao Y."/>
        </authorList>
    </citation>
    <scope>NUCLEOTIDE SEQUENCE [LARGE SCALE GENOMIC DNA]</scope>
    <source>
        <strain evidence="2 3">Ni1-3</strain>
    </source>
</reference>